<accession>A0A7C3LUX3</accession>
<dbReference type="CDD" id="cd02440">
    <property type="entry name" value="AdoMet_MTases"/>
    <property type="match status" value="1"/>
</dbReference>
<name>A0A7C3LUX3_9BACT</name>
<keyword evidence="2" id="KW-0808">Transferase</keyword>
<sequence>MAPFFLPEIMIRIQTGILKGIQIPHEPRKGLRPSTQKIRESVVNILKSNWAGAFVADLFAGTGAYGLEAFSNGAEKILWIEKDKYLASTLEHFLRERFPDRSKDLSVRKADVLKFLSSYAGKPADILILDPPYRYRGGQDLLSGLWHSAIVGPDTLLILEHHHKDPYVFSNEGKGEFKLLKMYAYGESHVALFRRILA</sequence>
<evidence type="ECO:0008006" key="4">
    <source>
        <dbReference type="Google" id="ProtNLM"/>
    </source>
</evidence>
<dbReference type="AlphaFoldDB" id="A0A7C3LUX3"/>
<proteinExistence type="predicted"/>
<evidence type="ECO:0000313" key="3">
    <source>
        <dbReference type="EMBL" id="HFT94247.1"/>
    </source>
</evidence>
<evidence type="ECO:0000256" key="2">
    <source>
        <dbReference type="ARBA" id="ARBA00022679"/>
    </source>
</evidence>
<evidence type="ECO:0000256" key="1">
    <source>
        <dbReference type="ARBA" id="ARBA00022603"/>
    </source>
</evidence>
<dbReference type="PROSITE" id="PS00092">
    <property type="entry name" value="N6_MTASE"/>
    <property type="match status" value="1"/>
</dbReference>
<dbReference type="Pfam" id="PF03602">
    <property type="entry name" value="Cons_hypoth95"/>
    <property type="match status" value="1"/>
</dbReference>
<dbReference type="InterPro" id="IPR004398">
    <property type="entry name" value="RNA_MeTrfase_RsmD"/>
</dbReference>
<dbReference type="Gene3D" id="3.40.50.150">
    <property type="entry name" value="Vaccinia Virus protein VP39"/>
    <property type="match status" value="1"/>
</dbReference>
<dbReference type="EMBL" id="DTMM01000216">
    <property type="protein sequence ID" value="HFT94247.1"/>
    <property type="molecule type" value="Genomic_DNA"/>
</dbReference>
<gene>
    <name evidence="3" type="ORF">ENX03_10040</name>
</gene>
<keyword evidence="1" id="KW-0489">Methyltransferase</keyword>
<dbReference type="InterPro" id="IPR029063">
    <property type="entry name" value="SAM-dependent_MTases_sf"/>
</dbReference>
<dbReference type="InterPro" id="IPR002052">
    <property type="entry name" value="DNA_methylase_N6_adenine_CS"/>
</dbReference>
<reference evidence="3" key="1">
    <citation type="journal article" date="2020" name="mSystems">
        <title>Genome- and Community-Level Interaction Insights into Carbon Utilization and Element Cycling Functions of Hydrothermarchaeota in Hydrothermal Sediment.</title>
        <authorList>
            <person name="Zhou Z."/>
            <person name="Liu Y."/>
            <person name="Xu W."/>
            <person name="Pan J."/>
            <person name="Luo Z.H."/>
            <person name="Li M."/>
        </authorList>
    </citation>
    <scope>NUCLEOTIDE SEQUENCE [LARGE SCALE GENOMIC DNA]</scope>
    <source>
        <strain evidence="3">SpSt-902</strain>
    </source>
</reference>
<dbReference type="GO" id="GO:0003676">
    <property type="term" value="F:nucleic acid binding"/>
    <property type="evidence" value="ECO:0007669"/>
    <property type="project" value="InterPro"/>
</dbReference>
<dbReference type="GO" id="GO:0031167">
    <property type="term" value="P:rRNA methylation"/>
    <property type="evidence" value="ECO:0007669"/>
    <property type="project" value="InterPro"/>
</dbReference>
<dbReference type="PANTHER" id="PTHR43542">
    <property type="entry name" value="METHYLTRANSFERASE"/>
    <property type="match status" value="1"/>
</dbReference>
<dbReference type="PANTHER" id="PTHR43542:SF1">
    <property type="entry name" value="METHYLTRANSFERASE"/>
    <property type="match status" value="1"/>
</dbReference>
<dbReference type="GO" id="GO:0008168">
    <property type="term" value="F:methyltransferase activity"/>
    <property type="evidence" value="ECO:0007669"/>
    <property type="project" value="UniProtKB-KW"/>
</dbReference>
<organism evidence="3">
    <name type="scientific">Leptospirillum ferriphilum</name>
    <dbReference type="NCBI Taxonomy" id="178606"/>
    <lineage>
        <taxon>Bacteria</taxon>
        <taxon>Pseudomonadati</taxon>
        <taxon>Nitrospirota</taxon>
        <taxon>Nitrospiria</taxon>
        <taxon>Nitrospirales</taxon>
        <taxon>Nitrospiraceae</taxon>
        <taxon>Leptospirillum</taxon>
    </lineage>
</organism>
<dbReference type="PIRSF" id="PIRSF004553">
    <property type="entry name" value="CHP00095"/>
    <property type="match status" value="1"/>
</dbReference>
<protein>
    <recommendedName>
        <fullName evidence="4">16S rRNA (Guanine(966)-N(2))-methyltransferase RsmD</fullName>
    </recommendedName>
</protein>
<dbReference type="SUPFAM" id="SSF53335">
    <property type="entry name" value="S-adenosyl-L-methionine-dependent methyltransferases"/>
    <property type="match status" value="1"/>
</dbReference>
<comment type="caution">
    <text evidence="3">The sequence shown here is derived from an EMBL/GenBank/DDBJ whole genome shotgun (WGS) entry which is preliminary data.</text>
</comment>